<protein>
    <submittedName>
        <fullName evidence="2">Glycosyltransferase</fullName>
    </submittedName>
</protein>
<accession>A0ABX9KHR2</accession>
<keyword evidence="3" id="KW-1185">Reference proteome</keyword>
<dbReference type="InterPro" id="IPR001296">
    <property type="entry name" value="Glyco_trans_1"/>
</dbReference>
<feature type="domain" description="Glycosyl transferase family 1" evidence="1">
    <location>
        <begin position="1"/>
        <end position="73"/>
    </location>
</feature>
<name>A0ABX9KHR2_9FUSO</name>
<dbReference type="EMBL" id="QUAJ01000009">
    <property type="protein sequence ID" value="REI41613.1"/>
    <property type="molecule type" value="Genomic_DNA"/>
</dbReference>
<sequence>MKNCDIYVQSSGFEGFDITIAEARILNKPVVATEFNAVYDQMVNGKNALVVEMSLNGIYEGIKRLVEENELKKIYHLIEN</sequence>
<comment type="caution">
    <text evidence="2">The sequence shown here is derived from an EMBL/GenBank/DDBJ whole genome shotgun (WGS) entry which is preliminary data.</text>
</comment>
<evidence type="ECO:0000313" key="3">
    <source>
        <dbReference type="Proteomes" id="UP000263486"/>
    </source>
</evidence>
<dbReference type="Pfam" id="PF00534">
    <property type="entry name" value="Glycos_transf_1"/>
    <property type="match status" value="1"/>
</dbReference>
<proteinExistence type="predicted"/>
<evidence type="ECO:0000313" key="2">
    <source>
        <dbReference type="EMBL" id="REI41613.1"/>
    </source>
</evidence>
<organism evidence="2 3">
    <name type="scientific">Psychrilyobacter piezotolerans</name>
    <dbReference type="NCBI Taxonomy" id="2293438"/>
    <lineage>
        <taxon>Bacteria</taxon>
        <taxon>Fusobacteriati</taxon>
        <taxon>Fusobacteriota</taxon>
        <taxon>Fusobacteriia</taxon>
        <taxon>Fusobacteriales</taxon>
        <taxon>Fusobacteriaceae</taxon>
        <taxon>Psychrilyobacter</taxon>
    </lineage>
</organism>
<dbReference type="Gene3D" id="3.40.50.2000">
    <property type="entry name" value="Glycogen Phosphorylase B"/>
    <property type="match status" value="1"/>
</dbReference>
<evidence type="ECO:0000259" key="1">
    <source>
        <dbReference type="Pfam" id="PF00534"/>
    </source>
</evidence>
<dbReference type="SUPFAM" id="SSF53756">
    <property type="entry name" value="UDP-Glycosyltransferase/glycogen phosphorylase"/>
    <property type="match status" value="1"/>
</dbReference>
<gene>
    <name evidence="2" type="ORF">DYH56_06815</name>
</gene>
<dbReference type="Proteomes" id="UP000263486">
    <property type="component" value="Unassembled WGS sequence"/>
</dbReference>
<reference evidence="2 3" key="1">
    <citation type="submission" date="2018-08" db="EMBL/GenBank/DDBJ databases">
        <title>Draft genome sequence of Psychrilyobacter sp. strain SD5 isolated from Black Sea water.</title>
        <authorList>
            <person name="Yadav S."/>
            <person name="Villanueva L."/>
            <person name="Damste J.S.S."/>
        </authorList>
    </citation>
    <scope>NUCLEOTIDE SEQUENCE [LARGE SCALE GENOMIC DNA]</scope>
    <source>
        <strain evidence="2 3">SD5</strain>
    </source>
</reference>